<keyword evidence="5" id="KW-1185">Reference proteome</keyword>
<name>A0ABN6Y7E4_9MICO</name>
<evidence type="ECO:0000313" key="4">
    <source>
        <dbReference type="EMBL" id="BDZ51903.1"/>
    </source>
</evidence>
<proteinExistence type="predicted"/>
<dbReference type="PANTHER" id="PTHR45527:SF10">
    <property type="entry name" value="PYOCHELIN SYNTHASE PCHF"/>
    <property type="match status" value="1"/>
</dbReference>
<evidence type="ECO:0000256" key="2">
    <source>
        <dbReference type="SAM" id="MobiDB-lite"/>
    </source>
</evidence>
<dbReference type="Pfam" id="PF00501">
    <property type="entry name" value="AMP-binding"/>
    <property type="match status" value="1"/>
</dbReference>
<dbReference type="InterPro" id="IPR000873">
    <property type="entry name" value="AMP-dep_synth/lig_dom"/>
</dbReference>
<feature type="compositionally biased region" description="Basic residues" evidence="2">
    <location>
        <begin position="141"/>
        <end position="152"/>
    </location>
</feature>
<evidence type="ECO:0000256" key="1">
    <source>
        <dbReference type="ARBA" id="ARBA00022598"/>
    </source>
</evidence>
<feature type="compositionally biased region" description="Low complexity" evidence="2">
    <location>
        <begin position="130"/>
        <end position="140"/>
    </location>
</feature>
<sequence length="152" mass="15636">MSPSPEPTPGLLRGSARTPAPRTLIDVLNATVAEHPEASALEDEQGALSYRELAIRVRSVASALGAAGVGRGDRVGVRMPSGDRSLYVVILGVLAAGAAYVPVDADDPEERAALVFSEAGVVGVVGDSGVLVRDGGPSSCSRRRRPGPTRRP</sequence>
<dbReference type="PANTHER" id="PTHR45527">
    <property type="entry name" value="NONRIBOSOMAL PEPTIDE SYNTHETASE"/>
    <property type="match status" value="1"/>
</dbReference>
<dbReference type="SUPFAM" id="SSF56801">
    <property type="entry name" value="Acetyl-CoA synthetase-like"/>
    <property type="match status" value="1"/>
</dbReference>
<accession>A0ABN6Y7E4</accession>
<dbReference type="Proteomes" id="UP001321486">
    <property type="component" value="Chromosome"/>
</dbReference>
<feature type="region of interest" description="Disordered" evidence="2">
    <location>
        <begin position="1"/>
        <end position="20"/>
    </location>
</feature>
<keyword evidence="1" id="KW-0436">Ligase</keyword>
<evidence type="ECO:0000313" key="5">
    <source>
        <dbReference type="Proteomes" id="UP001321486"/>
    </source>
</evidence>
<dbReference type="Gene3D" id="3.40.50.12780">
    <property type="entry name" value="N-terminal domain of ligase-like"/>
    <property type="match status" value="1"/>
</dbReference>
<dbReference type="RefSeq" id="WP_350271595.1">
    <property type="nucleotide sequence ID" value="NZ_AP027732.1"/>
</dbReference>
<feature type="region of interest" description="Disordered" evidence="2">
    <location>
        <begin position="130"/>
        <end position="152"/>
    </location>
</feature>
<feature type="domain" description="AMP-dependent synthetase/ligase" evidence="3">
    <location>
        <begin position="30"/>
        <end position="126"/>
    </location>
</feature>
<organism evidence="4 5">
    <name type="scientific">Frondihabitans sucicola</name>
    <dbReference type="NCBI Taxonomy" id="1268041"/>
    <lineage>
        <taxon>Bacteria</taxon>
        <taxon>Bacillati</taxon>
        <taxon>Actinomycetota</taxon>
        <taxon>Actinomycetes</taxon>
        <taxon>Micrococcales</taxon>
        <taxon>Microbacteriaceae</taxon>
        <taxon>Frondihabitans</taxon>
    </lineage>
</organism>
<protein>
    <recommendedName>
        <fullName evidence="3">AMP-dependent synthetase/ligase domain-containing protein</fullName>
    </recommendedName>
</protein>
<dbReference type="EMBL" id="AP027732">
    <property type="protein sequence ID" value="BDZ51903.1"/>
    <property type="molecule type" value="Genomic_DNA"/>
</dbReference>
<dbReference type="InterPro" id="IPR042099">
    <property type="entry name" value="ANL_N_sf"/>
</dbReference>
<evidence type="ECO:0000259" key="3">
    <source>
        <dbReference type="Pfam" id="PF00501"/>
    </source>
</evidence>
<gene>
    <name evidence="4" type="ORF">GCM10025867_41440</name>
</gene>
<reference evidence="5" key="1">
    <citation type="journal article" date="2019" name="Int. J. Syst. Evol. Microbiol.">
        <title>The Global Catalogue of Microorganisms (GCM) 10K type strain sequencing project: providing services to taxonomists for standard genome sequencing and annotation.</title>
        <authorList>
            <consortium name="The Broad Institute Genomics Platform"/>
            <consortium name="The Broad Institute Genome Sequencing Center for Infectious Disease"/>
            <person name="Wu L."/>
            <person name="Ma J."/>
        </authorList>
    </citation>
    <scope>NUCLEOTIDE SEQUENCE [LARGE SCALE GENOMIC DNA]</scope>
    <source>
        <strain evidence="5">NBRC 108728</strain>
    </source>
</reference>